<keyword evidence="2" id="KW-1185">Reference proteome</keyword>
<dbReference type="EMBL" id="JAVRHM010000002">
    <property type="protein sequence ID" value="MDT0688732.1"/>
    <property type="molecule type" value="Genomic_DNA"/>
</dbReference>
<evidence type="ECO:0000313" key="2">
    <source>
        <dbReference type="Proteomes" id="UP001261624"/>
    </source>
</evidence>
<reference evidence="1 2" key="1">
    <citation type="submission" date="2023-09" db="EMBL/GenBank/DDBJ databases">
        <authorList>
            <person name="Rey-Velasco X."/>
        </authorList>
    </citation>
    <scope>NUCLEOTIDE SEQUENCE [LARGE SCALE GENOMIC DNA]</scope>
    <source>
        <strain evidence="1 2">F188</strain>
    </source>
</reference>
<protein>
    <submittedName>
        <fullName evidence="1">Uncharacterized protein</fullName>
    </submittedName>
</protein>
<dbReference type="Proteomes" id="UP001261624">
    <property type="component" value="Unassembled WGS sequence"/>
</dbReference>
<sequence length="96" mass="11623">MKKIYLVTHGGITIDLSKIKAFHIDTWNPRGKSHILRIEFHSRYEYIFNPENQKYEKVLINDFTEHPYADYETAEAYRNEWQEIWEDCLKEGILTE</sequence>
<dbReference type="RefSeq" id="WP_311680858.1">
    <property type="nucleotide sequence ID" value="NZ_JAVRHM010000002.1"/>
</dbReference>
<organism evidence="1 2">
    <name type="scientific">Autumnicola patrickiae</name>
    <dbReference type="NCBI Taxonomy" id="3075591"/>
    <lineage>
        <taxon>Bacteria</taxon>
        <taxon>Pseudomonadati</taxon>
        <taxon>Bacteroidota</taxon>
        <taxon>Flavobacteriia</taxon>
        <taxon>Flavobacteriales</taxon>
        <taxon>Flavobacteriaceae</taxon>
        <taxon>Autumnicola</taxon>
    </lineage>
</organism>
<accession>A0ABU3DYD0</accession>
<evidence type="ECO:0000313" key="1">
    <source>
        <dbReference type="EMBL" id="MDT0688732.1"/>
    </source>
</evidence>
<proteinExistence type="predicted"/>
<gene>
    <name evidence="1" type="ORF">RM549_02995</name>
</gene>
<comment type="caution">
    <text evidence="1">The sequence shown here is derived from an EMBL/GenBank/DDBJ whole genome shotgun (WGS) entry which is preliminary data.</text>
</comment>
<name>A0ABU3DYD0_9FLAO</name>